<dbReference type="AlphaFoldDB" id="A0AA41VV07"/>
<dbReference type="Proteomes" id="UP001177140">
    <property type="component" value="Unassembled WGS sequence"/>
</dbReference>
<evidence type="ECO:0000313" key="2">
    <source>
        <dbReference type="Proteomes" id="UP001177140"/>
    </source>
</evidence>
<name>A0AA41VV07_PAPNU</name>
<protein>
    <submittedName>
        <fullName evidence="1">Uncharacterized protein</fullName>
    </submittedName>
</protein>
<keyword evidence="2" id="KW-1185">Reference proteome</keyword>
<dbReference type="InterPro" id="IPR040411">
    <property type="entry name" value="At5g23160-like"/>
</dbReference>
<gene>
    <name evidence="1" type="ORF">MKW94_002089</name>
</gene>
<reference evidence="1" key="1">
    <citation type="submission" date="2022-03" db="EMBL/GenBank/DDBJ databases">
        <title>A functionally conserved STORR gene fusion in Papaver species that diverged 16.8 million years ago.</title>
        <authorList>
            <person name="Catania T."/>
        </authorList>
    </citation>
    <scope>NUCLEOTIDE SEQUENCE</scope>
    <source>
        <strain evidence="1">S-191538</strain>
    </source>
</reference>
<dbReference type="PANTHER" id="PTHR34379">
    <property type="entry name" value="OS07G0553800 PROTEIN"/>
    <property type="match status" value="1"/>
</dbReference>
<dbReference type="EMBL" id="JAJJMA010299955">
    <property type="protein sequence ID" value="MCL7048021.1"/>
    <property type="molecule type" value="Genomic_DNA"/>
</dbReference>
<sequence length="291" mass="33421">MAEETDTRGNLNIKHKRKNSRFLSCFGFSHRDDKYLPELNVCDDRKKSRRWFSKAKLRLKNSVKETIAVYNPPIFKKIDGSKKQIKEVRYDNFMGKGRSLVNLDRKTVKFAAISTLLPNDQTLSFDGKLGKEKNGNTQKNIFGSGKFQTDTFKKSEVQVHKTKVGYQRDFSVKKSGRGIVTISSQLRNSLGVSKKFSDESTGKFGPMVGMSVLVVIMATMLLWGKISAIFYTAAWLYFLQYYRMLGGKIIKEIEEKRSNSVNIMKNIDSEELKKRALLEGLIEKKHMWSLK</sequence>
<organism evidence="1 2">
    <name type="scientific">Papaver nudicaule</name>
    <name type="common">Iceland poppy</name>
    <dbReference type="NCBI Taxonomy" id="74823"/>
    <lineage>
        <taxon>Eukaryota</taxon>
        <taxon>Viridiplantae</taxon>
        <taxon>Streptophyta</taxon>
        <taxon>Embryophyta</taxon>
        <taxon>Tracheophyta</taxon>
        <taxon>Spermatophyta</taxon>
        <taxon>Magnoliopsida</taxon>
        <taxon>Ranunculales</taxon>
        <taxon>Papaveraceae</taxon>
        <taxon>Papaveroideae</taxon>
        <taxon>Papaver</taxon>
    </lineage>
</organism>
<evidence type="ECO:0000313" key="1">
    <source>
        <dbReference type="EMBL" id="MCL7048021.1"/>
    </source>
</evidence>
<proteinExistence type="predicted"/>
<comment type="caution">
    <text evidence="1">The sequence shown here is derived from an EMBL/GenBank/DDBJ whole genome shotgun (WGS) entry which is preliminary data.</text>
</comment>
<accession>A0AA41VV07</accession>
<dbReference type="PANTHER" id="PTHR34379:SF3">
    <property type="entry name" value="PROTEIN, PUTATIVE-RELATED"/>
    <property type="match status" value="1"/>
</dbReference>